<feature type="transmembrane region" description="Helical" evidence="1">
    <location>
        <begin position="12"/>
        <end position="28"/>
    </location>
</feature>
<keyword evidence="1" id="KW-0472">Membrane</keyword>
<keyword evidence="1" id="KW-0812">Transmembrane</keyword>
<accession>A0A2P2ITA3</accession>
<proteinExistence type="predicted"/>
<protein>
    <submittedName>
        <fullName evidence="2">Uncharacterized protein</fullName>
    </submittedName>
</protein>
<evidence type="ECO:0000256" key="1">
    <source>
        <dbReference type="SAM" id="Phobius"/>
    </source>
</evidence>
<evidence type="ECO:0000313" key="2">
    <source>
        <dbReference type="EMBL" id="MBW84426.1"/>
    </source>
</evidence>
<reference evidence="2" key="1">
    <citation type="submission" date="2018-02" db="EMBL/GenBank/DDBJ databases">
        <title>Rhizophora mucronata_Transcriptome.</title>
        <authorList>
            <person name="Meera S.P."/>
            <person name="Sreeshan A."/>
            <person name="Augustine A."/>
        </authorList>
    </citation>
    <scope>NUCLEOTIDE SEQUENCE</scope>
    <source>
        <tissue evidence="2">Leaf</tissue>
    </source>
</reference>
<organism evidence="2">
    <name type="scientific">Rhizophora mucronata</name>
    <name type="common">Asiatic mangrove</name>
    <dbReference type="NCBI Taxonomy" id="61149"/>
    <lineage>
        <taxon>Eukaryota</taxon>
        <taxon>Viridiplantae</taxon>
        <taxon>Streptophyta</taxon>
        <taxon>Embryophyta</taxon>
        <taxon>Tracheophyta</taxon>
        <taxon>Spermatophyta</taxon>
        <taxon>Magnoliopsida</taxon>
        <taxon>eudicotyledons</taxon>
        <taxon>Gunneridae</taxon>
        <taxon>Pentapetalae</taxon>
        <taxon>rosids</taxon>
        <taxon>fabids</taxon>
        <taxon>Malpighiales</taxon>
        <taxon>Rhizophoraceae</taxon>
        <taxon>Rhizophora</taxon>
    </lineage>
</organism>
<dbReference type="EMBL" id="GGEC01003943">
    <property type="protein sequence ID" value="MBW84426.1"/>
    <property type="molecule type" value="Transcribed_RNA"/>
</dbReference>
<dbReference type="AlphaFoldDB" id="A0A2P2ITA3"/>
<sequence length="29" mass="3261">MKTSLHDIDCKCLHMLVSIISLLLCFLIG</sequence>
<name>A0A2P2ITA3_RHIMU</name>
<keyword evidence="1" id="KW-1133">Transmembrane helix</keyword>